<keyword evidence="1" id="KW-0238">DNA-binding</keyword>
<dbReference type="PANTHER" id="PTHR19303:SF57">
    <property type="entry name" value="HTH CENPB-TYPE DOMAIN-CONTAINING PROTEIN"/>
    <property type="match status" value="1"/>
</dbReference>
<dbReference type="InterPro" id="IPR006600">
    <property type="entry name" value="HTH_CenpB_DNA-bd_dom"/>
</dbReference>
<dbReference type="STRING" id="4795.A0A225VXP6"/>
<dbReference type="GO" id="GO:0003677">
    <property type="term" value="F:DNA binding"/>
    <property type="evidence" value="ECO:0007669"/>
    <property type="project" value="UniProtKB-KW"/>
</dbReference>
<feature type="region of interest" description="Disordered" evidence="2">
    <location>
        <begin position="51"/>
        <end position="89"/>
    </location>
</feature>
<keyword evidence="5" id="KW-1185">Reference proteome</keyword>
<organism evidence="4 5">
    <name type="scientific">Phytophthora megakarya</name>
    <dbReference type="NCBI Taxonomy" id="4795"/>
    <lineage>
        <taxon>Eukaryota</taxon>
        <taxon>Sar</taxon>
        <taxon>Stramenopiles</taxon>
        <taxon>Oomycota</taxon>
        <taxon>Peronosporomycetes</taxon>
        <taxon>Peronosporales</taxon>
        <taxon>Peronosporaceae</taxon>
        <taxon>Phytophthora</taxon>
    </lineage>
</organism>
<name>A0A225VXP6_9STRA</name>
<evidence type="ECO:0000313" key="4">
    <source>
        <dbReference type="EMBL" id="OWZ10226.1"/>
    </source>
</evidence>
<reference evidence="5" key="1">
    <citation type="submission" date="2017-03" db="EMBL/GenBank/DDBJ databases">
        <title>Phytopthora megakarya and P. palmivora, two closely related causual agents of cacao black pod achieved similar genome size and gene model numbers by different mechanisms.</title>
        <authorList>
            <person name="Ali S."/>
            <person name="Shao J."/>
            <person name="Larry D.J."/>
            <person name="Kronmiller B."/>
            <person name="Shen D."/>
            <person name="Strem M.D."/>
            <person name="Melnick R.L."/>
            <person name="Guiltinan M.J."/>
            <person name="Tyler B.M."/>
            <person name="Meinhardt L.W."/>
            <person name="Bailey B.A."/>
        </authorList>
    </citation>
    <scope>NUCLEOTIDE SEQUENCE [LARGE SCALE GENOMIC DNA]</scope>
    <source>
        <strain evidence="5">zdho120</strain>
    </source>
</reference>
<dbReference type="SUPFAM" id="SSF46689">
    <property type="entry name" value="Homeodomain-like"/>
    <property type="match status" value="1"/>
</dbReference>
<dbReference type="InterPro" id="IPR050863">
    <property type="entry name" value="CenT-Element_Derived"/>
</dbReference>
<dbReference type="AlphaFoldDB" id="A0A225VXP6"/>
<dbReference type="InterPro" id="IPR009057">
    <property type="entry name" value="Homeodomain-like_sf"/>
</dbReference>
<dbReference type="GO" id="GO:0005634">
    <property type="term" value="C:nucleus"/>
    <property type="evidence" value="ECO:0007669"/>
    <property type="project" value="TreeGrafter"/>
</dbReference>
<dbReference type="Pfam" id="PF03221">
    <property type="entry name" value="HTH_Tnp_Tc5"/>
    <property type="match status" value="1"/>
</dbReference>
<proteinExistence type="predicted"/>
<dbReference type="PROSITE" id="PS51253">
    <property type="entry name" value="HTH_CENPB"/>
    <property type="match status" value="1"/>
</dbReference>
<dbReference type="Proteomes" id="UP000198211">
    <property type="component" value="Unassembled WGS sequence"/>
</dbReference>
<dbReference type="Gene3D" id="1.10.10.60">
    <property type="entry name" value="Homeodomain-like"/>
    <property type="match status" value="1"/>
</dbReference>
<evidence type="ECO:0000313" key="5">
    <source>
        <dbReference type="Proteomes" id="UP000198211"/>
    </source>
</evidence>
<sequence length="204" mass="23581">MARPSIKNTKKKKKQYKRVSVHYQHKHEILVYLDKGHTIGDALEKFYRDLDGKQRRKQQQQISKWSHNRKNIDTACETGRGSHRNLREPGTATVLSPRAEEELILWINSLRKDGAPVSRTTLKLKAKDVAAEEGLSEEQFAASPSWMQLFMQRKRMSLRTKTRQGQTTPEDAAEEGRKFVAEVLKIIVEKRCVQVFNADQTVHT</sequence>
<evidence type="ECO:0000259" key="3">
    <source>
        <dbReference type="PROSITE" id="PS51253"/>
    </source>
</evidence>
<accession>A0A225VXP6</accession>
<evidence type="ECO:0000256" key="1">
    <source>
        <dbReference type="ARBA" id="ARBA00023125"/>
    </source>
</evidence>
<dbReference type="EMBL" id="NBNE01002515">
    <property type="protein sequence ID" value="OWZ10226.1"/>
    <property type="molecule type" value="Genomic_DNA"/>
</dbReference>
<evidence type="ECO:0000256" key="2">
    <source>
        <dbReference type="SAM" id="MobiDB-lite"/>
    </source>
</evidence>
<protein>
    <recommendedName>
        <fullName evidence="3">HTH CENPB-type domain-containing protein</fullName>
    </recommendedName>
</protein>
<dbReference type="OrthoDB" id="128019at2759"/>
<gene>
    <name evidence="4" type="ORF">PHMEG_00016951</name>
</gene>
<comment type="caution">
    <text evidence="4">The sequence shown here is derived from an EMBL/GenBank/DDBJ whole genome shotgun (WGS) entry which is preliminary data.</text>
</comment>
<dbReference type="SMART" id="SM00674">
    <property type="entry name" value="CENPB"/>
    <property type="match status" value="1"/>
</dbReference>
<dbReference type="PANTHER" id="PTHR19303">
    <property type="entry name" value="TRANSPOSON"/>
    <property type="match status" value="1"/>
</dbReference>
<feature type="domain" description="HTH CENPB-type" evidence="3">
    <location>
        <begin position="87"/>
        <end position="160"/>
    </location>
</feature>